<evidence type="ECO:0000313" key="2">
    <source>
        <dbReference type="EMBL" id="EET03783.1"/>
    </source>
</evidence>
<dbReference type="EMBL" id="CM000833">
    <property type="protein sequence ID" value="EET03783.1"/>
    <property type="molecule type" value="Genomic_DNA"/>
</dbReference>
<dbReference type="SUPFAM" id="SSF56281">
    <property type="entry name" value="Metallo-hydrolase/oxidoreductase"/>
    <property type="match status" value="1"/>
</dbReference>
<gene>
    <name evidence="2" type="ORF">BURPS1710A_A0727</name>
</gene>
<dbReference type="InterPro" id="IPR001279">
    <property type="entry name" value="Metallo-B-lactamas"/>
</dbReference>
<accession>A0A0E1VSC5</accession>
<dbReference type="SMART" id="SM00849">
    <property type="entry name" value="Lactamase_B"/>
    <property type="match status" value="1"/>
</dbReference>
<evidence type="ECO:0000259" key="1">
    <source>
        <dbReference type="SMART" id="SM00849"/>
    </source>
</evidence>
<proteinExistence type="predicted"/>
<reference evidence="3" key="1">
    <citation type="submission" date="2007-08" db="EMBL/GenBank/DDBJ databases">
        <title>Annotation of Burkholderia pseudomallei 1710a.</title>
        <authorList>
            <person name="Harkins D.M."/>
            <person name="DeShazer D."/>
            <person name="Woods D.E."/>
            <person name="Brinkac L.M."/>
            <person name="Brown K.A."/>
            <person name="Hung G.C."/>
            <person name="Tuanyok A."/>
            <person name="Zhang B."/>
            <person name="Nierman W.C."/>
        </authorList>
    </citation>
    <scope>NUCLEOTIDE SEQUENCE [LARGE SCALE GENOMIC DNA]</scope>
    <source>
        <strain evidence="3">1710a</strain>
    </source>
</reference>
<dbReference type="InterPro" id="IPR041141">
    <property type="entry name" value="CmlA_N"/>
</dbReference>
<dbReference type="Gene3D" id="3.60.15.10">
    <property type="entry name" value="Ribonuclease Z/Hydroxyacylglutathione hydrolase-like"/>
    <property type="match status" value="1"/>
</dbReference>
<dbReference type="RefSeq" id="WP_004528405.1">
    <property type="nucleotide sequence ID" value="NZ_CM000833.1"/>
</dbReference>
<dbReference type="InterPro" id="IPR050114">
    <property type="entry name" value="UPF0173_UPF0282_UlaG_hydrolase"/>
</dbReference>
<reference evidence="2 3" key="2">
    <citation type="submission" date="2009-05" db="EMBL/GenBank/DDBJ databases">
        <authorList>
            <person name="Harkins D.M."/>
            <person name="DeShazer D."/>
            <person name="Woods D.E."/>
            <person name="Brinkac L.M."/>
            <person name="Brown K.A."/>
            <person name="Hung G.C."/>
            <person name="Tuanyok A."/>
            <person name="Zhang B."/>
            <person name="Nierman W.C."/>
        </authorList>
    </citation>
    <scope>NUCLEOTIDE SEQUENCE [LARGE SCALE GENOMIC DNA]</scope>
    <source>
        <strain evidence="2 3">1710a</strain>
    </source>
</reference>
<organism evidence="2 3">
    <name type="scientific">Burkholderia pseudomallei 1710a</name>
    <dbReference type="NCBI Taxonomy" id="320371"/>
    <lineage>
        <taxon>Bacteria</taxon>
        <taxon>Pseudomonadati</taxon>
        <taxon>Pseudomonadota</taxon>
        <taxon>Betaproteobacteria</taxon>
        <taxon>Burkholderiales</taxon>
        <taxon>Burkholderiaceae</taxon>
        <taxon>Burkholderia</taxon>
        <taxon>pseudomallei group</taxon>
    </lineage>
</organism>
<dbReference type="Proteomes" id="UP000001812">
    <property type="component" value="Chromosome II"/>
</dbReference>
<dbReference type="PANTHER" id="PTHR43546:SF3">
    <property type="entry name" value="UPF0173 METAL-DEPENDENT HYDROLASE MJ1163"/>
    <property type="match status" value="1"/>
</dbReference>
<feature type="domain" description="Metallo-beta-lactamase" evidence="1">
    <location>
        <begin position="254"/>
        <end position="424"/>
    </location>
</feature>
<dbReference type="Pfam" id="PF18456">
    <property type="entry name" value="CmlA_N"/>
    <property type="match status" value="1"/>
</dbReference>
<dbReference type="InterPro" id="IPR036866">
    <property type="entry name" value="RibonucZ/Hydroxyglut_hydro"/>
</dbReference>
<dbReference type="PANTHER" id="PTHR43546">
    <property type="entry name" value="UPF0173 METAL-DEPENDENT HYDROLASE MJ1163-RELATED"/>
    <property type="match status" value="1"/>
</dbReference>
<dbReference type="Pfam" id="PF12706">
    <property type="entry name" value="Lactamase_B_2"/>
    <property type="match status" value="1"/>
</dbReference>
<sequence>MTSQYFLKKNVKIEPLVNRWHANPWLVYPPTAAYLMRHHLEIMTSFVKHAALHEKAAASRKIRGGPFVQGLNAQDVPAMEALIETTRRDGAHLFGLADDLDALGATLGAADGHSLVPFYEQVPPRLRGMVELAYQAGNRAYARLMEGLYYDAYDTSALQSFALAPLWDDSRPFCLSTPRLDTSDDVLLDIPFADPLAVALTASRRNGLTPAQFEALLDRRSKGTRADAVAALFSDTAPPRGAADAHEPRVRYFGHACVLVQTGSENLLFDPLISYPFPGQSPRFTFDDLPDVIDYVVITHSHHDHFVLETLLQIRDRVKTIVVPQNTHGQLMDPSLKHTAHALGFENVIMMSEFDTLELGGGKLHAVPFLGEHGDLDIRSKLGFLVEAGDRRVLMVADSNNLDDRLYEHVRRRYGKVDLLFIGMECEGAPVSWLYGPMLDTKLARSMDDSRRLNGSGSSAGLRLAEIVGADRVFIYAMAQEPWLTFISSLEYDESSFAMREARKMIAACGQAGIDACLLNGCVDIALGAR</sequence>
<protein>
    <submittedName>
        <fullName evidence="2">Metallo-beta-lactamase family protein</fullName>
    </submittedName>
</protein>
<dbReference type="AlphaFoldDB" id="A0A0E1VSC5"/>
<dbReference type="HOGENOM" id="CLU_516704_0_0_4"/>
<name>A0A0E1VSC5_BURPE</name>
<evidence type="ECO:0000313" key="3">
    <source>
        <dbReference type="Proteomes" id="UP000001812"/>
    </source>
</evidence>